<dbReference type="Gene3D" id="1.20.1720.10">
    <property type="entry name" value="Multidrug resistance protein D"/>
    <property type="match status" value="1"/>
</dbReference>
<accession>A0A2W2BT05</accession>
<evidence type="ECO:0000259" key="8">
    <source>
        <dbReference type="PROSITE" id="PS50850"/>
    </source>
</evidence>
<dbReference type="Pfam" id="PF07690">
    <property type="entry name" value="MFS_1"/>
    <property type="match status" value="1"/>
</dbReference>
<evidence type="ECO:0000256" key="4">
    <source>
        <dbReference type="ARBA" id="ARBA00022692"/>
    </source>
</evidence>
<dbReference type="InterPro" id="IPR011701">
    <property type="entry name" value="MFS"/>
</dbReference>
<feature type="transmembrane region" description="Helical" evidence="7">
    <location>
        <begin position="216"/>
        <end position="235"/>
    </location>
</feature>
<dbReference type="InterPro" id="IPR005829">
    <property type="entry name" value="Sugar_transporter_CS"/>
</dbReference>
<dbReference type="InterPro" id="IPR036259">
    <property type="entry name" value="MFS_trans_sf"/>
</dbReference>
<sequence>MLTLVCAADAMVGLDMAIVNVALPSIQRDLGAGYGALQWLIVAYGLLLGGFLLLGGRLADRIGRRRVFVTGLTVFTAASLLAGAAHTTGLLIAARAAQGFGAALIVPAGLSLLAVTFPEGRERHRALGVLGAVGGASGSLGVVASGLLTGGPGWRWAFLINVPAGALLIASALAFLLADRARVRTGRLDVGGATTATGGLLLFVYALHHATGHGAFAWSTLALFAGAAGLLAAFVRIEARSADPLVPPATVRNRSLVAANATGFLAFGALLGFIFAGSLLMQQALGYSPLTTGLAWLATTVTIVGVAMAGARLVG</sequence>
<proteinExistence type="predicted"/>
<dbReference type="PROSITE" id="PS50850">
    <property type="entry name" value="MFS"/>
    <property type="match status" value="1"/>
</dbReference>
<keyword evidence="6 7" id="KW-0472">Membrane</keyword>
<dbReference type="CDD" id="cd17321">
    <property type="entry name" value="MFS_MMR_MDR_like"/>
    <property type="match status" value="1"/>
</dbReference>
<evidence type="ECO:0000256" key="3">
    <source>
        <dbReference type="ARBA" id="ARBA00022475"/>
    </source>
</evidence>
<evidence type="ECO:0000256" key="7">
    <source>
        <dbReference type="SAM" id="Phobius"/>
    </source>
</evidence>
<evidence type="ECO:0000256" key="1">
    <source>
        <dbReference type="ARBA" id="ARBA00004651"/>
    </source>
</evidence>
<evidence type="ECO:0000256" key="2">
    <source>
        <dbReference type="ARBA" id="ARBA00022448"/>
    </source>
</evidence>
<evidence type="ECO:0000256" key="6">
    <source>
        <dbReference type="ARBA" id="ARBA00023136"/>
    </source>
</evidence>
<dbReference type="Proteomes" id="UP000248764">
    <property type="component" value="Unassembled WGS sequence"/>
</dbReference>
<feature type="transmembrane region" description="Helical" evidence="7">
    <location>
        <begin position="154"/>
        <end position="178"/>
    </location>
</feature>
<feature type="transmembrane region" description="Helical" evidence="7">
    <location>
        <begin position="67"/>
        <end position="86"/>
    </location>
</feature>
<feature type="transmembrane region" description="Helical" evidence="7">
    <location>
        <begin position="36"/>
        <end position="55"/>
    </location>
</feature>
<dbReference type="AlphaFoldDB" id="A0A2W2BT05"/>
<dbReference type="InterPro" id="IPR020846">
    <property type="entry name" value="MFS_dom"/>
</dbReference>
<evidence type="ECO:0000313" key="9">
    <source>
        <dbReference type="EMBL" id="PZF79269.1"/>
    </source>
</evidence>
<feature type="transmembrane region" description="Helical" evidence="7">
    <location>
        <begin position="127"/>
        <end position="148"/>
    </location>
</feature>
<dbReference type="EMBL" id="POTW01000155">
    <property type="protein sequence ID" value="PZF79269.1"/>
    <property type="molecule type" value="Genomic_DNA"/>
</dbReference>
<dbReference type="PANTHER" id="PTHR42718">
    <property type="entry name" value="MAJOR FACILITATOR SUPERFAMILY MULTIDRUG TRANSPORTER MFSC"/>
    <property type="match status" value="1"/>
</dbReference>
<name>A0A2W2BT05_9ACTN</name>
<keyword evidence="3" id="KW-1003">Cell membrane</keyword>
<comment type="subcellular location">
    <subcellularLocation>
        <location evidence="1">Cell membrane</location>
        <topology evidence="1">Multi-pass membrane protein</topology>
    </subcellularLocation>
</comment>
<keyword evidence="2" id="KW-0813">Transport</keyword>
<dbReference type="GO" id="GO:0005886">
    <property type="term" value="C:plasma membrane"/>
    <property type="evidence" value="ECO:0007669"/>
    <property type="project" value="UniProtKB-SubCell"/>
</dbReference>
<evidence type="ECO:0000313" key="10">
    <source>
        <dbReference type="Proteomes" id="UP000248764"/>
    </source>
</evidence>
<feature type="transmembrane region" description="Helical" evidence="7">
    <location>
        <begin position="256"/>
        <end position="281"/>
    </location>
</feature>
<feature type="transmembrane region" description="Helical" evidence="7">
    <location>
        <begin position="293"/>
        <end position="314"/>
    </location>
</feature>
<feature type="transmembrane region" description="Helical" evidence="7">
    <location>
        <begin position="190"/>
        <end position="210"/>
    </location>
</feature>
<keyword evidence="4 7" id="KW-0812">Transmembrane</keyword>
<dbReference type="PANTHER" id="PTHR42718:SF46">
    <property type="entry name" value="BLR6921 PROTEIN"/>
    <property type="match status" value="1"/>
</dbReference>
<dbReference type="SUPFAM" id="SSF103473">
    <property type="entry name" value="MFS general substrate transporter"/>
    <property type="match status" value="1"/>
</dbReference>
<comment type="caution">
    <text evidence="9">The sequence shown here is derived from an EMBL/GenBank/DDBJ whole genome shotgun (WGS) entry which is preliminary data.</text>
</comment>
<dbReference type="GO" id="GO:0022857">
    <property type="term" value="F:transmembrane transporter activity"/>
    <property type="evidence" value="ECO:0007669"/>
    <property type="project" value="InterPro"/>
</dbReference>
<feature type="non-terminal residue" evidence="9">
    <location>
        <position position="315"/>
    </location>
</feature>
<feature type="transmembrane region" description="Helical" evidence="7">
    <location>
        <begin position="92"/>
        <end position="115"/>
    </location>
</feature>
<dbReference type="PROSITE" id="PS00216">
    <property type="entry name" value="SUGAR_TRANSPORT_1"/>
    <property type="match status" value="1"/>
</dbReference>
<feature type="domain" description="Major facilitator superfamily (MFS) profile" evidence="8">
    <location>
        <begin position="1"/>
        <end position="315"/>
    </location>
</feature>
<gene>
    <name evidence="9" type="ORF">C1I92_32015</name>
</gene>
<reference evidence="9 10" key="1">
    <citation type="submission" date="2018-01" db="EMBL/GenBank/DDBJ databases">
        <title>Draft genome sequence of Jiangella sp. GTF31.</title>
        <authorList>
            <person name="Sahin N."/>
            <person name="Ay H."/>
            <person name="Saygin H."/>
        </authorList>
    </citation>
    <scope>NUCLEOTIDE SEQUENCE [LARGE SCALE GENOMIC DNA]</scope>
    <source>
        <strain evidence="9 10">GTF31</strain>
    </source>
</reference>
<keyword evidence="5 7" id="KW-1133">Transmembrane helix</keyword>
<evidence type="ECO:0000256" key="5">
    <source>
        <dbReference type="ARBA" id="ARBA00022989"/>
    </source>
</evidence>
<keyword evidence="10" id="KW-1185">Reference proteome</keyword>
<protein>
    <submittedName>
        <fullName evidence="9">MFS transporter</fullName>
    </submittedName>
</protein>
<organism evidence="9 10">
    <name type="scientific">Jiangella anatolica</name>
    <dbReference type="NCBI Taxonomy" id="2670374"/>
    <lineage>
        <taxon>Bacteria</taxon>
        <taxon>Bacillati</taxon>
        <taxon>Actinomycetota</taxon>
        <taxon>Actinomycetes</taxon>
        <taxon>Jiangellales</taxon>
        <taxon>Jiangellaceae</taxon>
        <taxon>Jiangella</taxon>
    </lineage>
</organism>